<dbReference type="EMBL" id="CP027306">
    <property type="protein sequence ID" value="AXE75717.1"/>
    <property type="molecule type" value="Genomic_DNA"/>
</dbReference>
<evidence type="ECO:0000313" key="3">
    <source>
        <dbReference type="Proteomes" id="UP000252698"/>
    </source>
</evidence>
<dbReference type="KEGG" id="sata:C5746_42805"/>
<gene>
    <name evidence="1" type="ORF">C5746_00430</name>
    <name evidence="2" type="ORF">C5746_42805</name>
</gene>
<evidence type="ECO:0000313" key="2">
    <source>
        <dbReference type="EMBL" id="AXE82449.1"/>
    </source>
</evidence>
<evidence type="ECO:0000313" key="1">
    <source>
        <dbReference type="EMBL" id="AXE75717.1"/>
    </source>
</evidence>
<dbReference type="KEGG" id="sata:C5746_00430"/>
<dbReference type="EMBL" id="CP027306">
    <property type="protein sequence ID" value="AXE82449.1"/>
    <property type="molecule type" value="Genomic_DNA"/>
</dbReference>
<organism evidence="1 3">
    <name type="scientific">Streptomyces atratus</name>
    <dbReference type="NCBI Taxonomy" id="1893"/>
    <lineage>
        <taxon>Bacteria</taxon>
        <taxon>Bacillati</taxon>
        <taxon>Actinomycetota</taxon>
        <taxon>Actinomycetes</taxon>
        <taxon>Kitasatosporales</taxon>
        <taxon>Streptomycetaceae</taxon>
        <taxon>Streptomyces</taxon>
    </lineage>
</organism>
<sequence length="123" mass="12491">MTATGLDVCCVHASTATDVSASEAVAALAGTIPLSSLGTSLQGFWPGNGSKGTIGSGPTQPLGVTAPVDFVQNLSLRDHDDVGSDDLLGSIRIEESERGPGPIAKPAPSPVEGSVHYVAYRME</sequence>
<dbReference type="AlphaFoldDB" id="A0A2Z5J5Y2"/>
<reference evidence="1 3" key="1">
    <citation type="journal article" date="2018" name="Front. Microbiol.">
        <title>Genome Sequencing of Streptomyces atratus SCSIOZH16 and Activation Production of Nocardamine via Metabolic Engineering.</title>
        <authorList>
            <person name="Li Y."/>
            <person name="Zhang C."/>
            <person name="Liu C."/>
            <person name="Ju J."/>
            <person name="Ma J."/>
        </authorList>
    </citation>
    <scope>NUCLEOTIDE SEQUENCE [LARGE SCALE GENOMIC DNA]</scope>
    <source>
        <strain evidence="1 3">SCSIO_ZH16</strain>
    </source>
</reference>
<accession>A0A2Z5J5Y2</accession>
<name>A0A2Z5J5Y2_STRAR</name>
<dbReference type="Proteomes" id="UP000252698">
    <property type="component" value="Chromosome"/>
</dbReference>
<proteinExistence type="predicted"/>
<protein>
    <submittedName>
        <fullName evidence="1">Uncharacterized protein</fullName>
    </submittedName>
</protein>